<reference evidence="6" key="1">
    <citation type="journal article" date="2020" name="Stud. Mycol.">
        <title>101 Dothideomycetes genomes: a test case for predicting lifestyles and emergence of pathogens.</title>
        <authorList>
            <person name="Haridas S."/>
            <person name="Albert R."/>
            <person name="Binder M."/>
            <person name="Bloem J."/>
            <person name="Labutti K."/>
            <person name="Salamov A."/>
            <person name="Andreopoulos B."/>
            <person name="Baker S."/>
            <person name="Barry K."/>
            <person name="Bills G."/>
            <person name="Bluhm B."/>
            <person name="Cannon C."/>
            <person name="Castanera R."/>
            <person name="Culley D."/>
            <person name="Daum C."/>
            <person name="Ezra D."/>
            <person name="Gonzalez J."/>
            <person name="Henrissat B."/>
            <person name="Kuo A."/>
            <person name="Liang C."/>
            <person name="Lipzen A."/>
            <person name="Lutzoni F."/>
            <person name="Magnuson J."/>
            <person name="Mondo S."/>
            <person name="Nolan M."/>
            <person name="Ohm R."/>
            <person name="Pangilinan J."/>
            <person name="Park H.-J."/>
            <person name="Ramirez L."/>
            <person name="Alfaro M."/>
            <person name="Sun H."/>
            <person name="Tritt A."/>
            <person name="Yoshinaga Y."/>
            <person name="Zwiers L.-H."/>
            <person name="Turgeon B."/>
            <person name="Goodwin S."/>
            <person name="Spatafora J."/>
            <person name="Crous P."/>
            <person name="Grigoriev I."/>
        </authorList>
    </citation>
    <scope>NUCLEOTIDE SEQUENCE</scope>
    <source>
        <strain evidence="6">HMLAC05119</strain>
    </source>
</reference>
<dbReference type="PIRSF" id="PIRSF006232">
    <property type="entry name" value="Pirin"/>
    <property type="match status" value="1"/>
</dbReference>
<gene>
    <name evidence="6" type="ORF">BDU57DRAFT_460912</name>
</gene>
<evidence type="ECO:0000256" key="1">
    <source>
        <dbReference type="ARBA" id="ARBA00008416"/>
    </source>
</evidence>
<accession>A0A6A5Q877</accession>
<feature type="binding site" evidence="2">
    <location>
        <position position="114"/>
    </location>
    <ligand>
        <name>Fe cation</name>
        <dbReference type="ChEBI" id="CHEBI:24875"/>
    </ligand>
</feature>
<dbReference type="OrthoDB" id="198735at2759"/>
<keyword evidence="7" id="KW-1185">Reference proteome</keyword>
<dbReference type="GO" id="GO:0046872">
    <property type="term" value="F:metal ion binding"/>
    <property type="evidence" value="ECO:0007669"/>
    <property type="project" value="UniProtKB-KW"/>
</dbReference>
<dbReference type="SUPFAM" id="SSF51182">
    <property type="entry name" value="RmlC-like cupins"/>
    <property type="match status" value="1"/>
</dbReference>
<evidence type="ECO:0000256" key="2">
    <source>
        <dbReference type="PIRSR" id="PIRSR006232-1"/>
    </source>
</evidence>
<keyword evidence="2" id="KW-0408">Iron</keyword>
<evidence type="ECO:0000256" key="3">
    <source>
        <dbReference type="RuleBase" id="RU003457"/>
    </source>
</evidence>
<evidence type="ECO:0000313" key="6">
    <source>
        <dbReference type="EMBL" id="KAF1911665.1"/>
    </source>
</evidence>
<dbReference type="Pfam" id="PF02678">
    <property type="entry name" value="Pirin"/>
    <property type="match status" value="1"/>
</dbReference>
<organism evidence="6 7">
    <name type="scientific">Ampelomyces quisqualis</name>
    <name type="common">Powdery mildew agent</name>
    <dbReference type="NCBI Taxonomy" id="50730"/>
    <lineage>
        <taxon>Eukaryota</taxon>
        <taxon>Fungi</taxon>
        <taxon>Dikarya</taxon>
        <taxon>Ascomycota</taxon>
        <taxon>Pezizomycotina</taxon>
        <taxon>Dothideomycetes</taxon>
        <taxon>Pleosporomycetidae</taxon>
        <taxon>Pleosporales</taxon>
        <taxon>Pleosporineae</taxon>
        <taxon>Phaeosphaeriaceae</taxon>
        <taxon>Ampelomyces</taxon>
    </lineage>
</organism>
<keyword evidence="2" id="KW-0479">Metal-binding</keyword>
<feature type="binding site" evidence="2">
    <location>
        <position position="116"/>
    </location>
    <ligand>
        <name>Fe cation</name>
        <dbReference type="ChEBI" id="CHEBI:24875"/>
    </ligand>
</feature>
<dbReference type="CDD" id="cd02909">
    <property type="entry name" value="cupin_pirin_N"/>
    <property type="match status" value="1"/>
</dbReference>
<feature type="domain" description="Pirin N-terminal" evidence="4">
    <location>
        <begin position="36"/>
        <end position="134"/>
    </location>
</feature>
<evidence type="ECO:0000259" key="4">
    <source>
        <dbReference type="Pfam" id="PF02678"/>
    </source>
</evidence>
<dbReference type="AlphaFoldDB" id="A0A6A5Q877"/>
<dbReference type="PANTHER" id="PTHR13903">
    <property type="entry name" value="PIRIN-RELATED"/>
    <property type="match status" value="1"/>
</dbReference>
<dbReference type="InterPro" id="IPR012093">
    <property type="entry name" value="Pirin"/>
</dbReference>
<evidence type="ECO:0000259" key="5">
    <source>
        <dbReference type="Pfam" id="PF05726"/>
    </source>
</evidence>
<dbReference type="Pfam" id="PF05726">
    <property type="entry name" value="Pirin_C"/>
    <property type="match status" value="1"/>
</dbReference>
<feature type="binding site" evidence="2">
    <location>
        <position position="72"/>
    </location>
    <ligand>
        <name>Fe cation</name>
        <dbReference type="ChEBI" id="CHEBI:24875"/>
    </ligand>
</feature>
<sequence>MFRGLPVIPAEPLTTDAPRKINKSFLAIEQSEGAGARVRRSVGTPKLRNFSPFLMLDHFAIPPGAGFPDHPHRGQETITYLLSGAVDHEDFAGHKGTIEAGDLQFMTAGRGIVHAEMPRQNADGSANVGMQLWVDLPKELKSCEPRYRDLRSSEIPEARSDDGKVHVKVISGKAYGTESLKELAYTPVWLLDFTIQPGGSVKQALPRGWNAFAYLLNGTTIFSTGAESRPVDQYHNVVFEQDGDSIEASVDQGAEKESQFVLVAGLPLDQPIVQHGPFVVTSRNEVVQAMMDYQTHANGFERAKGWESEIGKSMVH</sequence>
<dbReference type="InterPro" id="IPR003829">
    <property type="entry name" value="Pirin_N_dom"/>
</dbReference>
<feature type="domain" description="Pirin C-terminal" evidence="5">
    <location>
        <begin position="191"/>
        <end position="298"/>
    </location>
</feature>
<protein>
    <submittedName>
        <fullName evidence="6">RmlC-like cupin domain-containing protein</fullName>
    </submittedName>
</protein>
<comment type="cofactor">
    <cofactor evidence="2">
        <name>Fe cation</name>
        <dbReference type="ChEBI" id="CHEBI:24875"/>
    </cofactor>
    <text evidence="2">Binds 1 Fe cation per subunit.</text>
</comment>
<dbReference type="EMBL" id="ML979143">
    <property type="protein sequence ID" value="KAF1911665.1"/>
    <property type="molecule type" value="Genomic_DNA"/>
</dbReference>
<dbReference type="InterPro" id="IPR014710">
    <property type="entry name" value="RmlC-like_jellyroll"/>
</dbReference>
<dbReference type="InterPro" id="IPR011051">
    <property type="entry name" value="RmlC_Cupin_sf"/>
</dbReference>
<dbReference type="PANTHER" id="PTHR13903:SF8">
    <property type="entry name" value="PIRIN"/>
    <property type="match status" value="1"/>
</dbReference>
<dbReference type="CDD" id="cd02247">
    <property type="entry name" value="cupin_pirin_C"/>
    <property type="match status" value="1"/>
</dbReference>
<name>A0A6A5Q877_AMPQU</name>
<feature type="binding site" evidence="2">
    <location>
        <position position="70"/>
    </location>
    <ligand>
        <name>Fe cation</name>
        <dbReference type="ChEBI" id="CHEBI:24875"/>
    </ligand>
</feature>
<dbReference type="InterPro" id="IPR008778">
    <property type="entry name" value="Pirin_C_dom"/>
</dbReference>
<evidence type="ECO:0000313" key="7">
    <source>
        <dbReference type="Proteomes" id="UP000800096"/>
    </source>
</evidence>
<dbReference type="Gene3D" id="2.60.120.10">
    <property type="entry name" value="Jelly Rolls"/>
    <property type="match status" value="2"/>
</dbReference>
<comment type="similarity">
    <text evidence="1 3">Belongs to the pirin family.</text>
</comment>
<proteinExistence type="inferred from homology"/>
<dbReference type="Proteomes" id="UP000800096">
    <property type="component" value="Unassembled WGS sequence"/>
</dbReference>